<dbReference type="EC" id="1.8.4.2" evidence="1"/>
<dbReference type="InterPro" id="IPR013766">
    <property type="entry name" value="Thioredoxin_domain"/>
</dbReference>
<protein>
    <recommendedName>
        <fullName evidence="2">Thioredoxin domain-containing protein 12</fullName>
        <ecNumber evidence="1">1.8.4.2</ecNumber>
    </recommendedName>
</protein>
<dbReference type="PANTHER" id="PTHR15337:SF11">
    <property type="entry name" value="THIOREDOXIN DOMAIN-CONTAINING PROTEIN"/>
    <property type="match status" value="1"/>
</dbReference>
<dbReference type="InterPro" id="IPR051099">
    <property type="entry name" value="AGR/TXD"/>
</dbReference>
<dbReference type="CDD" id="cd02959">
    <property type="entry name" value="ERp19"/>
    <property type="match status" value="1"/>
</dbReference>
<dbReference type="Proteomes" id="UP000515135">
    <property type="component" value="Unplaced"/>
</dbReference>
<dbReference type="AlphaFoldDB" id="A0A6P5AU77"/>
<accession>A0A6P5AU77</accession>
<evidence type="ECO:0000256" key="1">
    <source>
        <dbReference type="ARBA" id="ARBA00013094"/>
    </source>
</evidence>
<evidence type="ECO:0000256" key="5">
    <source>
        <dbReference type="SAM" id="SignalP"/>
    </source>
</evidence>
<evidence type="ECO:0000313" key="8">
    <source>
        <dbReference type="RefSeq" id="XP_019645536.1"/>
    </source>
</evidence>
<feature type="signal peptide" evidence="5">
    <location>
        <begin position="1"/>
        <end position="21"/>
    </location>
</feature>
<keyword evidence="3 5" id="KW-0732">Signal</keyword>
<reference evidence="8" key="1">
    <citation type="submission" date="2025-08" db="UniProtKB">
        <authorList>
            <consortium name="RefSeq"/>
        </authorList>
    </citation>
    <scope>IDENTIFICATION</scope>
    <source>
        <tissue evidence="8">Gonad</tissue>
    </source>
</reference>
<gene>
    <name evidence="8" type="primary">LOC109486244</name>
</gene>
<name>A0A6P5AU77_BRABE</name>
<dbReference type="InterPro" id="IPR037462">
    <property type="entry name" value="ERp19"/>
</dbReference>
<evidence type="ECO:0000256" key="4">
    <source>
        <dbReference type="ARBA" id="ARBA00033687"/>
    </source>
</evidence>
<dbReference type="Gene3D" id="3.40.30.10">
    <property type="entry name" value="Glutaredoxin"/>
    <property type="match status" value="1"/>
</dbReference>
<dbReference type="GO" id="GO:0019153">
    <property type="term" value="F:protein-disulfide reductase (glutathione) activity"/>
    <property type="evidence" value="ECO:0007669"/>
    <property type="project" value="UniProtKB-EC"/>
</dbReference>
<feature type="domain" description="Thioredoxin" evidence="6">
    <location>
        <begin position="15"/>
        <end position="150"/>
    </location>
</feature>
<dbReference type="PROSITE" id="PS00194">
    <property type="entry name" value="THIOREDOXIN_1"/>
    <property type="match status" value="1"/>
</dbReference>
<organism evidence="7 8">
    <name type="scientific">Branchiostoma belcheri</name>
    <name type="common">Amphioxus</name>
    <dbReference type="NCBI Taxonomy" id="7741"/>
    <lineage>
        <taxon>Eukaryota</taxon>
        <taxon>Metazoa</taxon>
        <taxon>Chordata</taxon>
        <taxon>Cephalochordata</taxon>
        <taxon>Leptocardii</taxon>
        <taxon>Amphioxiformes</taxon>
        <taxon>Branchiostomatidae</taxon>
        <taxon>Branchiostoma</taxon>
    </lineage>
</organism>
<dbReference type="SUPFAM" id="SSF52833">
    <property type="entry name" value="Thioredoxin-like"/>
    <property type="match status" value="1"/>
</dbReference>
<evidence type="ECO:0000313" key="7">
    <source>
        <dbReference type="Proteomes" id="UP000515135"/>
    </source>
</evidence>
<dbReference type="RefSeq" id="XP_019645536.1">
    <property type="nucleotide sequence ID" value="XM_019789977.1"/>
</dbReference>
<sequence length="168" mass="18670">MASSLIVSLAVLGCLSVLGCAGDEQNKGRGFGDNFAWVDFESGLQEAKETKKPLLLLIHKSWCGACKALKPKFAASKQIQDLSKHFVMVNVEDDEEPHGEEYTPDGGYIPRILFMDPEGKVRRDIVNMNGNPSYRYYYPDPIQVVDAMKLALEKIAPDTLNAQHPDEL</sequence>
<evidence type="ECO:0000256" key="3">
    <source>
        <dbReference type="ARBA" id="ARBA00022729"/>
    </source>
</evidence>
<dbReference type="GO" id="GO:0005783">
    <property type="term" value="C:endoplasmic reticulum"/>
    <property type="evidence" value="ECO:0007669"/>
    <property type="project" value="TreeGrafter"/>
</dbReference>
<keyword evidence="7" id="KW-1185">Reference proteome</keyword>
<dbReference type="Pfam" id="PF13899">
    <property type="entry name" value="Thioredoxin_7"/>
    <property type="match status" value="1"/>
</dbReference>
<evidence type="ECO:0000259" key="6">
    <source>
        <dbReference type="PROSITE" id="PS51352"/>
    </source>
</evidence>
<dbReference type="InterPro" id="IPR017937">
    <property type="entry name" value="Thioredoxin_CS"/>
</dbReference>
<dbReference type="PANTHER" id="PTHR15337">
    <property type="entry name" value="ANTERIOR GRADIENT PROTEIN-RELATED"/>
    <property type="match status" value="1"/>
</dbReference>
<evidence type="ECO:0000256" key="2">
    <source>
        <dbReference type="ARBA" id="ARBA00016955"/>
    </source>
</evidence>
<feature type="chain" id="PRO_5027635598" description="Thioredoxin domain-containing protein 12" evidence="5">
    <location>
        <begin position="22"/>
        <end position="168"/>
    </location>
</feature>
<dbReference type="KEGG" id="bbel:109486244"/>
<dbReference type="GeneID" id="109486244"/>
<comment type="catalytic activity">
    <reaction evidence="4">
        <text>[protein]-disulfide + 2 glutathione = [protein]-dithiol + glutathione disulfide</text>
        <dbReference type="Rhea" id="RHEA:21064"/>
        <dbReference type="Rhea" id="RHEA-COMP:10593"/>
        <dbReference type="Rhea" id="RHEA-COMP:10594"/>
        <dbReference type="ChEBI" id="CHEBI:29950"/>
        <dbReference type="ChEBI" id="CHEBI:50058"/>
        <dbReference type="ChEBI" id="CHEBI:57925"/>
        <dbReference type="ChEBI" id="CHEBI:58297"/>
        <dbReference type="EC" id="1.8.4.2"/>
    </reaction>
    <physiologicalReaction direction="right-to-left" evidence="4">
        <dbReference type="Rhea" id="RHEA:21066"/>
    </physiologicalReaction>
</comment>
<dbReference type="InterPro" id="IPR036249">
    <property type="entry name" value="Thioredoxin-like_sf"/>
</dbReference>
<dbReference type="OrthoDB" id="262308at2759"/>
<dbReference type="PROSITE" id="PS51352">
    <property type="entry name" value="THIOREDOXIN_2"/>
    <property type="match status" value="1"/>
</dbReference>
<proteinExistence type="predicted"/>